<proteinExistence type="predicted"/>
<gene>
    <name evidence="1" type="ORF">NP075_10020</name>
</gene>
<name>A0ABY5K4V9_9CELL</name>
<sequence>MIDGNGIRQAGFHRVARLVDPQMERPIFAEMAQRVAIRRRGVSFTDVPGERA</sequence>
<evidence type="ECO:0000313" key="1">
    <source>
        <dbReference type="EMBL" id="UUI63503.1"/>
    </source>
</evidence>
<dbReference type="EMBL" id="CP101989">
    <property type="protein sequence ID" value="UUI63503.1"/>
    <property type="molecule type" value="Genomic_DNA"/>
</dbReference>
<keyword evidence="2" id="KW-1185">Reference proteome</keyword>
<dbReference type="RefSeq" id="WP_227563049.1">
    <property type="nucleotide sequence ID" value="NZ_CP101989.1"/>
</dbReference>
<evidence type="ECO:0000313" key="2">
    <source>
        <dbReference type="Proteomes" id="UP001317322"/>
    </source>
</evidence>
<organism evidence="1 2">
    <name type="scientific">Cellulomonas wangsupingiae</name>
    <dbReference type="NCBI Taxonomy" id="2968085"/>
    <lineage>
        <taxon>Bacteria</taxon>
        <taxon>Bacillati</taxon>
        <taxon>Actinomycetota</taxon>
        <taxon>Actinomycetes</taxon>
        <taxon>Micrococcales</taxon>
        <taxon>Cellulomonadaceae</taxon>
        <taxon>Cellulomonas</taxon>
    </lineage>
</organism>
<dbReference type="Proteomes" id="UP001317322">
    <property type="component" value="Chromosome"/>
</dbReference>
<protein>
    <submittedName>
        <fullName evidence="1">Uncharacterized protein</fullName>
    </submittedName>
</protein>
<accession>A0ABY5K4V9</accession>
<reference evidence="1 2" key="1">
    <citation type="submission" date="2022-07" db="EMBL/GenBank/DDBJ databases">
        <title>Novel species in genus cellulomonas.</title>
        <authorList>
            <person name="Ye L."/>
        </authorList>
    </citation>
    <scope>NUCLEOTIDE SEQUENCE [LARGE SCALE GENOMIC DNA]</scope>
    <source>
        <strain evidence="2">zg-Y908</strain>
    </source>
</reference>